<keyword evidence="4" id="KW-1185">Reference proteome</keyword>
<protein>
    <submittedName>
        <fullName evidence="3">Uncharacterized protein</fullName>
    </submittedName>
</protein>
<evidence type="ECO:0000256" key="1">
    <source>
        <dbReference type="ARBA" id="ARBA00005254"/>
    </source>
</evidence>
<dbReference type="InterPro" id="IPR001753">
    <property type="entry name" value="Enoyl-CoA_hydra/iso"/>
</dbReference>
<accession>A0ABP0FGZ9</accession>
<organism evidence="3 4">
    <name type="scientific">Clavelina lepadiformis</name>
    <name type="common">Light-bulb sea squirt</name>
    <name type="synonym">Ascidia lepadiformis</name>
    <dbReference type="NCBI Taxonomy" id="159417"/>
    <lineage>
        <taxon>Eukaryota</taxon>
        <taxon>Metazoa</taxon>
        <taxon>Chordata</taxon>
        <taxon>Tunicata</taxon>
        <taxon>Ascidiacea</taxon>
        <taxon>Aplousobranchia</taxon>
        <taxon>Clavelinidae</taxon>
        <taxon>Clavelina</taxon>
    </lineage>
</organism>
<dbReference type="PANTHER" id="PTHR11941:SF45">
    <property type="entry name" value="ENOYL-COA DELTA ISOMERASE 1, MITOCHONDRIAL"/>
    <property type="match status" value="1"/>
</dbReference>
<dbReference type="SUPFAM" id="SSF52096">
    <property type="entry name" value="ClpP/crotonase"/>
    <property type="match status" value="1"/>
</dbReference>
<dbReference type="Pfam" id="PF00378">
    <property type="entry name" value="ECH_1"/>
    <property type="match status" value="1"/>
</dbReference>
<dbReference type="InterPro" id="IPR029045">
    <property type="entry name" value="ClpP/crotonase-like_dom_sf"/>
</dbReference>
<reference evidence="3 4" key="1">
    <citation type="submission" date="2024-02" db="EMBL/GenBank/DDBJ databases">
        <authorList>
            <person name="Daric V."/>
            <person name="Darras S."/>
        </authorList>
    </citation>
    <scope>NUCLEOTIDE SEQUENCE [LARGE SCALE GENOMIC DNA]</scope>
</reference>
<dbReference type="EMBL" id="CAWYQH010000057">
    <property type="protein sequence ID" value="CAK8678957.1"/>
    <property type="molecule type" value="Genomic_DNA"/>
</dbReference>
<evidence type="ECO:0000313" key="4">
    <source>
        <dbReference type="Proteomes" id="UP001642483"/>
    </source>
</evidence>
<comment type="similarity">
    <text evidence="1 2">Belongs to the enoyl-CoA hydratase/isomerase family.</text>
</comment>
<dbReference type="InterPro" id="IPR018376">
    <property type="entry name" value="Enoyl-CoA_hyd/isom_CS"/>
</dbReference>
<dbReference type="PROSITE" id="PS00166">
    <property type="entry name" value="ENOYL_COA_HYDRATASE"/>
    <property type="match status" value="1"/>
</dbReference>
<dbReference type="Proteomes" id="UP001642483">
    <property type="component" value="Unassembled WGS sequence"/>
</dbReference>
<dbReference type="PANTHER" id="PTHR11941">
    <property type="entry name" value="ENOYL-COA HYDRATASE-RELATED"/>
    <property type="match status" value="1"/>
</dbReference>
<evidence type="ECO:0000313" key="3">
    <source>
        <dbReference type="EMBL" id="CAK8678957.1"/>
    </source>
</evidence>
<sequence>MSLSRRFLLPARRLLQQGLQTECCKRLSSNQNLEVEHELETGLATVTLAKAPVNSLDGEFLTSISNTFKKLENDSAVKGILVASKFHGGVYSAGLHIFDLFNRSDSHVSEFWRCVQEWYLDVFGCSKPVVAAINGQAPAGGCAMALVCDYRVMQEGKIIGLNETQLGITAPFYLADLMTATVGARKSRLALQLGYLFSSQEALNAGLVDEVVDLDSVIPRAREQLLMMSKVPQPAFHITKQLLRGETMKVLKATREQDIANFRSLIQMPFVQAVIGKYLESLKQKKK</sequence>
<comment type="caution">
    <text evidence="3">The sequence shown here is derived from an EMBL/GenBank/DDBJ whole genome shotgun (WGS) entry which is preliminary data.</text>
</comment>
<gene>
    <name evidence="3" type="ORF">CVLEPA_LOCUS9229</name>
</gene>
<name>A0ABP0FGZ9_CLALP</name>
<dbReference type="CDD" id="cd06558">
    <property type="entry name" value="crotonase-like"/>
    <property type="match status" value="1"/>
</dbReference>
<dbReference type="Gene3D" id="6.10.250.170">
    <property type="match status" value="1"/>
</dbReference>
<dbReference type="Gene3D" id="3.90.226.10">
    <property type="entry name" value="2-enoyl-CoA Hydratase, Chain A, domain 1"/>
    <property type="match status" value="1"/>
</dbReference>
<proteinExistence type="inferred from homology"/>
<evidence type="ECO:0000256" key="2">
    <source>
        <dbReference type="RuleBase" id="RU003707"/>
    </source>
</evidence>